<dbReference type="GO" id="GO:0006260">
    <property type="term" value="P:DNA replication"/>
    <property type="evidence" value="ECO:0007669"/>
    <property type="project" value="TreeGrafter"/>
</dbReference>
<evidence type="ECO:0000313" key="6">
    <source>
        <dbReference type="Proteomes" id="UP000664417"/>
    </source>
</evidence>
<dbReference type="InterPro" id="IPR003593">
    <property type="entry name" value="AAA+_ATPase"/>
</dbReference>
<proteinExistence type="inferred from homology"/>
<keyword evidence="3" id="KW-0067">ATP-binding</keyword>
<protein>
    <submittedName>
        <fullName evidence="5">IS21-like element helper ATPase IstB</fullName>
    </submittedName>
</protein>
<dbReference type="SMART" id="SM00382">
    <property type="entry name" value="AAA"/>
    <property type="match status" value="1"/>
</dbReference>
<organism evidence="5 6">
    <name type="scientific">Acanthopleuribacter pedis</name>
    <dbReference type="NCBI Taxonomy" id="442870"/>
    <lineage>
        <taxon>Bacteria</taxon>
        <taxon>Pseudomonadati</taxon>
        <taxon>Acidobacteriota</taxon>
        <taxon>Holophagae</taxon>
        <taxon>Acanthopleuribacterales</taxon>
        <taxon>Acanthopleuribacteraceae</taxon>
        <taxon>Acanthopleuribacter</taxon>
    </lineage>
</organism>
<dbReference type="PANTHER" id="PTHR30050">
    <property type="entry name" value="CHROMOSOMAL REPLICATION INITIATOR PROTEIN DNAA"/>
    <property type="match status" value="1"/>
</dbReference>
<name>A0A8J7U8E9_9BACT</name>
<dbReference type="Pfam" id="PF01695">
    <property type="entry name" value="IstB_IS21"/>
    <property type="match status" value="1"/>
</dbReference>
<evidence type="ECO:0000259" key="4">
    <source>
        <dbReference type="SMART" id="SM00382"/>
    </source>
</evidence>
<dbReference type="InterPro" id="IPR028350">
    <property type="entry name" value="DNAC/IstB-like"/>
</dbReference>
<evidence type="ECO:0000256" key="1">
    <source>
        <dbReference type="ARBA" id="ARBA00008059"/>
    </source>
</evidence>
<dbReference type="InterPro" id="IPR027417">
    <property type="entry name" value="P-loop_NTPase"/>
</dbReference>
<evidence type="ECO:0000256" key="3">
    <source>
        <dbReference type="ARBA" id="ARBA00022840"/>
    </source>
</evidence>
<dbReference type="EMBL" id="JAFREP010000088">
    <property type="protein sequence ID" value="MBO1323518.1"/>
    <property type="molecule type" value="Genomic_DNA"/>
</dbReference>
<dbReference type="Proteomes" id="UP000664417">
    <property type="component" value="Unassembled WGS sequence"/>
</dbReference>
<dbReference type="RefSeq" id="WP_207863668.1">
    <property type="nucleotide sequence ID" value="NZ_JAFREP010000088.1"/>
</dbReference>
<reference evidence="5" key="1">
    <citation type="submission" date="2021-03" db="EMBL/GenBank/DDBJ databases">
        <authorList>
            <person name="Wang G."/>
        </authorList>
    </citation>
    <scope>NUCLEOTIDE SEQUENCE</scope>
    <source>
        <strain evidence="5">KCTC 12899</strain>
    </source>
</reference>
<evidence type="ECO:0000313" key="5">
    <source>
        <dbReference type="EMBL" id="MBO1323518.1"/>
    </source>
</evidence>
<evidence type="ECO:0000256" key="2">
    <source>
        <dbReference type="ARBA" id="ARBA00022741"/>
    </source>
</evidence>
<dbReference type="SUPFAM" id="SSF52540">
    <property type="entry name" value="P-loop containing nucleoside triphosphate hydrolases"/>
    <property type="match status" value="1"/>
</dbReference>
<dbReference type="GO" id="GO:0005524">
    <property type="term" value="F:ATP binding"/>
    <property type="evidence" value="ECO:0007669"/>
    <property type="project" value="UniProtKB-KW"/>
</dbReference>
<dbReference type="PIRSF" id="PIRSF003073">
    <property type="entry name" value="DNAC_TnpB_IstB"/>
    <property type="match status" value="1"/>
</dbReference>
<gene>
    <name evidence="5" type="primary">istB</name>
    <name evidence="5" type="ORF">J3U88_33945</name>
</gene>
<comment type="caution">
    <text evidence="5">The sequence shown here is derived from an EMBL/GenBank/DDBJ whole genome shotgun (WGS) entry which is preliminary data.</text>
</comment>
<dbReference type="Gene3D" id="3.40.50.300">
    <property type="entry name" value="P-loop containing nucleotide triphosphate hydrolases"/>
    <property type="match status" value="1"/>
</dbReference>
<keyword evidence="2" id="KW-0547">Nucleotide-binding</keyword>
<dbReference type="CDD" id="cd00009">
    <property type="entry name" value="AAA"/>
    <property type="match status" value="1"/>
</dbReference>
<comment type="similarity">
    <text evidence="1">Belongs to the IS21/IS1162 putative ATP-binding protein family.</text>
</comment>
<keyword evidence="6" id="KW-1185">Reference proteome</keyword>
<dbReference type="NCBIfam" id="NF038214">
    <property type="entry name" value="IS21_help_AAA"/>
    <property type="match status" value="1"/>
</dbReference>
<dbReference type="PANTHER" id="PTHR30050:SF4">
    <property type="entry name" value="ATP-BINDING PROTEIN RV3427C IN INSERTION SEQUENCE-RELATED"/>
    <property type="match status" value="1"/>
</dbReference>
<dbReference type="InterPro" id="IPR002611">
    <property type="entry name" value="IstB_ATP-bd"/>
</dbReference>
<feature type="domain" description="AAA+ ATPase" evidence="4">
    <location>
        <begin position="101"/>
        <end position="236"/>
    </location>
</feature>
<dbReference type="AlphaFoldDB" id="A0A8J7U8E9"/>
<dbReference type="InterPro" id="IPR047661">
    <property type="entry name" value="IstB"/>
</dbReference>
<accession>A0A8J7U8E9</accession>
<sequence length="253" mass="28924">MKQAEQLILESTLTQLKLPTIRRGYREAARAAEDSGASYESYLLALVSGEQEQRQANQLKRRLREAGFPQMKPLEQTDLAKWPGFEARKVKRLADGEYLQRKENIVLIGKHGTGKTHAALALGIEACRMGRRVKFTTAATLVNQLVEARDDRQLKNITRKLRAYHLLIVDELGYIPFSREGAQLLFQVLSERYEHASTLITTNLAFSEWNQVFGDANLTAALLDRVTHHCHIQQFNWESIRFTESMKNREVTA</sequence>